<feature type="region of interest" description="Disordered" evidence="3">
    <location>
        <begin position="476"/>
        <end position="496"/>
    </location>
</feature>
<dbReference type="GO" id="GO:0009279">
    <property type="term" value="C:cell outer membrane"/>
    <property type="evidence" value="ECO:0007669"/>
    <property type="project" value="UniProtKB-SubCell"/>
</dbReference>
<dbReference type="PROSITE" id="PS51257">
    <property type="entry name" value="PROKAR_LIPOPROTEIN"/>
    <property type="match status" value="1"/>
</dbReference>
<comment type="similarity">
    <text evidence="1 2">Belongs to the outer membrane factor (OMF) (TC 1.B.17) family.</text>
</comment>
<dbReference type="KEGG" id="fau:Fraau_1134"/>
<name>H8L400_FRAAD</name>
<dbReference type="Gene3D" id="2.20.200.10">
    <property type="entry name" value="Outer membrane efflux proteins (OEP)"/>
    <property type="match status" value="1"/>
</dbReference>
<sequence>MAVIRPWRSGLYLLLAGLAGCSWFHPVGPDYHAPGKPKALPLENADEAVFSRQAPVDAWWQLYRDPAVQSLVRQALHNNLDLRAAAASLRQSQAALDEARTQWLPSTDLSVSASRRRGNVYGSPLLQETSGFISGLTVSYELDLFGRIRRTVEQSRASEEAQQYAFVAAQLQVAASTVQAYALACQSQAQLDVANHSIAISRQLLEVTGRLASGGASSELDVTRARAQLASSQSAVAPLQAQRNGALYALAVLLGEPPEHPPVAAATCARPPTVQQVIPVGDGLALLRRRPDVNQAERELQVASAGIGVAKAALWPTVSIGLGYGGAGGTIPSMFEASDRTWSAGPLLHWTIPNRRLAHAQIASARAGLDVALARYDGVVLNALKETEGALDDYARALDHREALIKVRDADATALAQATRLYQRGASPYLDMLTAQQTLAGSEASLALADGAVAADQIAVFLSLGGSWDAKAQQAADEAQRVARDHARTDLQQDRR</sequence>
<feature type="compositionally biased region" description="Basic and acidic residues" evidence="3">
    <location>
        <begin position="478"/>
        <end position="496"/>
    </location>
</feature>
<keyword evidence="2 4" id="KW-0449">Lipoprotein</keyword>
<keyword evidence="2" id="KW-1134">Transmembrane beta strand</keyword>
<gene>
    <name evidence="4" type="ordered locus">Fraau_1134</name>
</gene>
<dbReference type="PANTHER" id="PTHR30203:SF21">
    <property type="entry name" value="OUTER MEMBRANE COMPONENT OF MULTIDRUG EFFLUX PUMP-RELATED"/>
    <property type="match status" value="1"/>
</dbReference>
<comment type="subcellular location">
    <subcellularLocation>
        <location evidence="2">Cell outer membrane</location>
        <topology evidence="2">Lipid-anchor</topology>
    </subcellularLocation>
</comment>
<keyword evidence="5" id="KW-1185">Reference proteome</keyword>
<dbReference type="RefSeq" id="WP_014402600.1">
    <property type="nucleotide sequence ID" value="NC_017033.1"/>
</dbReference>
<dbReference type="InterPro" id="IPR003423">
    <property type="entry name" value="OMP_efflux"/>
</dbReference>
<dbReference type="NCBIfam" id="TIGR01845">
    <property type="entry name" value="outer_NodT"/>
    <property type="match status" value="1"/>
</dbReference>
<dbReference type="Gene3D" id="1.20.1600.10">
    <property type="entry name" value="Outer membrane efflux proteins (OEP)"/>
    <property type="match status" value="1"/>
</dbReference>
<keyword evidence="2" id="KW-0812">Transmembrane</keyword>
<proteinExistence type="inferred from homology"/>
<dbReference type="OrthoDB" id="9770517at2"/>
<dbReference type="Proteomes" id="UP000005234">
    <property type="component" value="Chromosome"/>
</dbReference>
<keyword evidence="2" id="KW-0472">Membrane</keyword>
<evidence type="ECO:0000256" key="3">
    <source>
        <dbReference type="SAM" id="MobiDB-lite"/>
    </source>
</evidence>
<evidence type="ECO:0000313" key="4">
    <source>
        <dbReference type="EMBL" id="AFC85594.1"/>
    </source>
</evidence>
<accession>H8L400</accession>
<dbReference type="Pfam" id="PF02321">
    <property type="entry name" value="OEP"/>
    <property type="match status" value="2"/>
</dbReference>
<dbReference type="InterPro" id="IPR010131">
    <property type="entry name" value="MdtP/NodT-like"/>
</dbReference>
<reference evidence="4" key="1">
    <citation type="submission" date="2012-02" db="EMBL/GenBank/DDBJ databases">
        <title>The complete genome of Frateuria aurantia DSM 6220.</title>
        <authorList>
            <consortium name="US DOE Joint Genome Institute (JGI-PGF)"/>
            <person name="Lucas S."/>
            <person name="Copeland A."/>
            <person name="Lapidus A."/>
            <person name="Glavina del Rio T."/>
            <person name="Dalin E."/>
            <person name="Tice H."/>
            <person name="Bruce D."/>
            <person name="Goodwin L."/>
            <person name="Pitluck S."/>
            <person name="Peters L."/>
            <person name="Ovchinnikova G."/>
            <person name="Teshima H."/>
            <person name="Kyrpides N."/>
            <person name="Mavromatis K."/>
            <person name="Ivanova N."/>
            <person name="Brettin T."/>
            <person name="Detter J.C."/>
            <person name="Han C."/>
            <person name="Larimer F."/>
            <person name="Land M."/>
            <person name="Hauser L."/>
            <person name="Markowitz V."/>
            <person name="Cheng J.-F."/>
            <person name="Hugenholtz P."/>
            <person name="Woyke T."/>
            <person name="Wu D."/>
            <person name="Brambilla E."/>
            <person name="Klenk H.-P."/>
            <person name="Eisen J.A."/>
        </authorList>
    </citation>
    <scope>NUCLEOTIDE SEQUENCE</scope>
    <source>
        <strain evidence="4">DSM 6220</strain>
    </source>
</reference>
<dbReference type="AlphaFoldDB" id="H8L400"/>
<evidence type="ECO:0000313" key="5">
    <source>
        <dbReference type="Proteomes" id="UP000005234"/>
    </source>
</evidence>
<protein>
    <submittedName>
        <fullName evidence="4">Efflux transporter, outer membrane factor lipoprotein, NodT family</fullName>
    </submittedName>
</protein>
<keyword evidence="2" id="KW-0564">Palmitate</keyword>
<evidence type="ECO:0000256" key="2">
    <source>
        <dbReference type="RuleBase" id="RU362097"/>
    </source>
</evidence>
<dbReference type="HOGENOM" id="CLU_012817_13_0_6"/>
<dbReference type="eggNOG" id="COG1538">
    <property type="taxonomic scope" value="Bacteria"/>
</dbReference>
<dbReference type="STRING" id="767434.Fraau_1134"/>
<dbReference type="PANTHER" id="PTHR30203">
    <property type="entry name" value="OUTER MEMBRANE CATION EFFLUX PROTEIN"/>
    <property type="match status" value="1"/>
</dbReference>
<dbReference type="GO" id="GO:0015562">
    <property type="term" value="F:efflux transmembrane transporter activity"/>
    <property type="evidence" value="ECO:0007669"/>
    <property type="project" value="InterPro"/>
</dbReference>
<dbReference type="SUPFAM" id="SSF56954">
    <property type="entry name" value="Outer membrane efflux proteins (OEP)"/>
    <property type="match status" value="1"/>
</dbReference>
<organism evidence="4 5">
    <name type="scientific">Frateuria aurantia (strain ATCC 33424 / DSM 6220 / KCTC 2777 / LMG 1558 / NBRC 3245 / NCIMB 13370)</name>
    <name type="common">Acetobacter aurantius</name>
    <dbReference type="NCBI Taxonomy" id="767434"/>
    <lineage>
        <taxon>Bacteria</taxon>
        <taxon>Pseudomonadati</taxon>
        <taxon>Pseudomonadota</taxon>
        <taxon>Gammaproteobacteria</taxon>
        <taxon>Lysobacterales</taxon>
        <taxon>Rhodanobacteraceae</taxon>
        <taxon>Frateuria</taxon>
    </lineage>
</organism>
<dbReference type="EMBL" id="CP003350">
    <property type="protein sequence ID" value="AFC85594.1"/>
    <property type="molecule type" value="Genomic_DNA"/>
</dbReference>
<evidence type="ECO:0000256" key="1">
    <source>
        <dbReference type="ARBA" id="ARBA00007613"/>
    </source>
</evidence>